<evidence type="ECO:0000313" key="3">
    <source>
        <dbReference type="Proteomes" id="UP000672602"/>
    </source>
</evidence>
<feature type="chain" id="PRO_5035166193" description="Holin of 3TMs, for gene-transfer release" evidence="1">
    <location>
        <begin position="20"/>
        <end position="218"/>
    </location>
</feature>
<feature type="signal peptide" evidence="1">
    <location>
        <begin position="1"/>
        <end position="19"/>
    </location>
</feature>
<sequence>MALITGLLAALKFAPSVFAAGQSIYNAVTGEDPPPEAVESEEAFARHVEGLPPEQRDRIVEQTIAAKVAIQRADTERFVAMTDGTAEKIRATARPEIARRAMGVIERFSRILVWLGALTVLQWAVGWLGPLVSNDFRAPASIWDEIAKMAPVAEMIWAPTLAALYACLEVIKKYMGCRERDKAMEAEIRAGRPLKSTQATIEAAGGAIGGIVRAIKGK</sequence>
<dbReference type="RefSeq" id="WP_210681867.1">
    <property type="nucleotide sequence ID" value="NZ_JAGMWN010000004.1"/>
</dbReference>
<keyword evidence="1" id="KW-0732">Signal</keyword>
<protein>
    <recommendedName>
        <fullName evidence="4">Holin of 3TMs, for gene-transfer release</fullName>
    </recommendedName>
</protein>
<dbReference type="AlphaFoldDB" id="A0A8J7V2U7"/>
<evidence type="ECO:0008006" key="4">
    <source>
        <dbReference type="Google" id="ProtNLM"/>
    </source>
</evidence>
<organism evidence="2 3">
    <name type="scientific">Marivibrio halodurans</name>
    <dbReference type="NCBI Taxonomy" id="2039722"/>
    <lineage>
        <taxon>Bacteria</taxon>
        <taxon>Pseudomonadati</taxon>
        <taxon>Pseudomonadota</taxon>
        <taxon>Alphaproteobacteria</taxon>
        <taxon>Rhodospirillales</taxon>
        <taxon>Rhodospirillaceae</taxon>
        <taxon>Marivibrio</taxon>
    </lineage>
</organism>
<evidence type="ECO:0000313" key="2">
    <source>
        <dbReference type="EMBL" id="MBP5857277.1"/>
    </source>
</evidence>
<comment type="caution">
    <text evidence="2">The sequence shown here is derived from an EMBL/GenBank/DDBJ whole genome shotgun (WGS) entry which is preliminary data.</text>
</comment>
<evidence type="ECO:0000256" key="1">
    <source>
        <dbReference type="SAM" id="SignalP"/>
    </source>
</evidence>
<reference evidence="2" key="1">
    <citation type="submission" date="2021-04" db="EMBL/GenBank/DDBJ databases">
        <authorList>
            <person name="Zhang D.-C."/>
        </authorList>
    </citation>
    <scope>NUCLEOTIDE SEQUENCE</scope>
    <source>
        <strain evidence="2">CGMCC 1.15697</strain>
    </source>
</reference>
<dbReference type="Proteomes" id="UP000672602">
    <property type="component" value="Unassembled WGS sequence"/>
</dbReference>
<proteinExistence type="predicted"/>
<dbReference type="EMBL" id="JAGMWN010000004">
    <property type="protein sequence ID" value="MBP5857277.1"/>
    <property type="molecule type" value="Genomic_DNA"/>
</dbReference>
<accession>A0A8J7V2U7</accession>
<name>A0A8J7V2U7_9PROT</name>
<gene>
    <name evidence="2" type="ORF">KAJ83_09675</name>
</gene>
<keyword evidence="3" id="KW-1185">Reference proteome</keyword>